<proteinExistence type="predicted"/>
<dbReference type="AlphaFoldDB" id="A0A173W7P8"/>
<organism evidence="2 3">
    <name type="scientific">Blautia obeum</name>
    <dbReference type="NCBI Taxonomy" id="40520"/>
    <lineage>
        <taxon>Bacteria</taxon>
        <taxon>Bacillati</taxon>
        <taxon>Bacillota</taxon>
        <taxon>Clostridia</taxon>
        <taxon>Lachnospirales</taxon>
        <taxon>Lachnospiraceae</taxon>
        <taxon>Blautia</taxon>
    </lineage>
</organism>
<keyword evidence="1" id="KW-0812">Transmembrane</keyword>
<reference evidence="2 3" key="1">
    <citation type="submission" date="2015-09" db="EMBL/GenBank/DDBJ databases">
        <authorList>
            <consortium name="Pathogen Informatics"/>
        </authorList>
    </citation>
    <scope>NUCLEOTIDE SEQUENCE [LARGE SCALE GENOMIC DNA]</scope>
    <source>
        <strain evidence="2 3">2789STDY5608838</strain>
    </source>
</reference>
<evidence type="ECO:0000256" key="1">
    <source>
        <dbReference type="SAM" id="Phobius"/>
    </source>
</evidence>
<name>A0A173W7P8_9FIRM</name>
<sequence length="208" mass="23315">MVKGIWKLVTPIISAIIGIYATNTFNVFALLPFVPDEHLFDICITVYFAIADIIIELIAELITKSVKNFFTSELEVIMGVPGANTNLTSNAIMTFNSQSLAEAIIKVNIRGRKKHFKGVELVIKKPAFAEMQAVSSRREVYVDDDYHVNLEALFGNGDRIESKQEFRIALIQDAVDGNTEATIYPELSIKKCNIIFKRNSAKLRTGRE</sequence>
<feature type="transmembrane region" description="Helical" evidence="1">
    <location>
        <begin position="12"/>
        <end position="33"/>
    </location>
</feature>
<dbReference type="RefSeq" id="WP_055052362.1">
    <property type="nucleotide sequence ID" value="NZ_CYZA01000001.1"/>
</dbReference>
<dbReference type="EMBL" id="CYZA01000001">
    <property type="protein sequence ID" value="CUN35481.1"/>
    <property type="molecule type" value="Genomic_DNA"/>
</dbReference>
<accession>A0A173W7P8</accession>
<gene>
    <name evidence="2" type="ORF">ERS852395_00005</name>
</gene>
<keyword evidence="1" id="KW-0472">Membrane</keyword>
<feature type="transmembrane region" description="Helical" evidence="1">
    <location>
        <begin position="39"/>
        <end position="59"/>
    </location>
</feature>
<evidence type="ECO:0000313" key="3">
    <source>
        <dbReference type="Proteomes" id="UP000095447"/>
    </source>
</evidence>
<dbReference type="Proteomes" id="UP000095447">
    <property type="component" value="Unassembled WGS sequence"/>
</dbReference>
<protein>
    <submittedName>
        <fullName evidence="2">Uncharacterized protein</fullName>
    </submittedName>
</protein>
<keyword evidence="1" id="KW-1133">Transmembrane helix</keyword>
<evidence type="ECO:0000313" key="2">
    <source>
        <dbReference type="EMBL" id="CUN35481.1"/>
    </source>
</evidence>